<protein>
    <recommendedName>
        <fullName evidence="2">2-isopropylmalate synthase</fullName>
        <ecNumber evidence="2">2.3.3.13</ecNumber>
    </recommendedName>
</protein>
<dbReference type="PANTHER" id="PTHR10277:SF9">
    <property type="entry name" value="2-ISOPROPYLMALATE SYNTHASE 1, CHLOROPLASTIC-RELATED"/>
    <property type="match status" value="1"/>
</dbReference>
<keyword evidence="5" id="KW-0100">Branched-chain amino acid biosynthesis</keyword>
<dbReference type="PANTHER" id="PTHR10277">
    <property type="entry name" value="HOMOCITRATE SYNTHASE-RELATED"/>
    <property type="match status" value="1"/>
</dbReference>
<keyword evidence="4" id="KW-0808">Transferase</keyword>
<evidence type="ECO:0000256" key="5">
    <source>
        <dbReference type="ARBA" id="ARBA00023304"/>
    </source>
</evidence>
<feature type="non-terminal residue" evidence="7">
    <location>
        <position position="122"/>
    </location>
</feature>
<reference evidence="7" key="1">
    <citation type="submission" date="2018-05" db="EMBL/GenBank/DDBJ databases">
        <authorList>
            <person name="Lanie J.A."/>
            <person name="Ng W.-L."/>
            <person name="Kazmierczak K.M."/>
            <person name="Andrzejewski T.M."/>
            <person name="Davidsen T.M."/>
            <person name="Wayne K.J."/>
            <person name="Tettelin H."/>
            <person name="Glass J.I."/>
            <person name="Rusch D."/>
            <person name="Podicherti R."/>
            <person name="Tsui H.-C.T."/>
            <person name="Winkler M.E."/>
        </authorList>
    </citation>
    <scope>NUCLEOTIDE SEQUENCE</scope>
</reference>
<proteinExistence type="predicted"/>
<dbReference type="InterPro" id="IPR013785">
    <property type="entry name" value="Aldolase_TIM"/>
</dbReference>
<evidence type="ECO:0000313" key="7">
    <source>
        <dbReference type="EMBL" id="SVD18692.1"/>
    </source>
</evidence>
<evidence type="ECO:0000256" key="2">
    <source>
        <dbReference type="ARBA" id="ARBA00012973"/>
    </source>
</evidence>
<dbReference type="EMBL" id="UINC01134882">
    <property type="protein sequence ID" value="SVD18692.1"/>
    <property type="molecule type" value="Genomic_DNA"/>
</dbReference>
<dbReference type="Pfam" id="PF00682">
    <property type="entry name" value="HMGL-like"/>
    <property type="match status" value="1"/>
</dbReference>
<dbReference type="PROSITE" id="PS00815">
    <property type="entry name" value="AIPM_HOMOCIT_SYNTH_1"/>
    <property type="match status" value="1"/>
</dbReference>
<sequence>MLEERVRIFDTTLRDGEQAAGAAMTGDEKLEIAKQLEKLGVDIIEAGFAASSPGDMAAIKRIAKEIKNSTVCSLARANADDIDAAWESIKEAAHPRIHTFISSSDIHMKHQLRKNREEVVDM</sequence>
<keyword evidence="3" id="KW-0028">Amino-acid biosynthesis</keyword>
<feature type="domain" description="Pyruvate carboxyltransferase" evidence="6">
    <location>
        <begin position="6"/>
        <end position="122"/>
    </location>
</feature>
<dbReference type="AlphaFoldDB" id="A0A382TA84"/>
<evidence type="ECO:0000259" key="6">
    <source>
        <dbReference type="PROSITE" id="PS50991"/>
    </source>
</evidence>
<dbReference type="GO" id="GO:0009098">
    <property type="term" value="P:L-leucine biosynthetic process"/>
    <property type="evidence" value="ECO:0007669"/>
    <property type="project" value="TreeGrafter"/>
</dbReference>
<gene>
    <name evidence="7" type="ORF">METZ01_LOCUS371546</name>
</gene>
<dbReference type="EC" id="2.3.3.13" evidence="2"/>
<evidence type="ECO:0000256" key="3">
    <source>
        <dbReference type="ARBA" id="ARBA00022605"/>
    </source>
</evidence>
<dbReference type="InterPro" id="IPR002034">
    <property type="entry name" value="AIPM/Hcit_synth_CS"/>
</dbReference>
<evidence type="ECO:0000256" key="4">
    <source>
        <dbReference type="ARBA" id="ARBA00022679"/>
    </source>
</evidence>
<dbReference type="PROSITE" id="PS50991">
    <property type="entry name" value="PYR_CT"/>
    <property type="match status" value="1"/>
</dbReference>
<name>A0A382TA84_9ZZZZ</name>
<accession>A0A382TA84</accession>
<evidence type="ECO:0000256" key="1">
    <source>
        <dbReference type="ARBA" id="ARBA00004689"/>
    </source>
</evidence>
<dbReference type="InterPro" id="IPR000891">
    <property type="entry name" value="PYR_CT"/>
</dbReference>
<dbReference type="SUPFAM" id="SSF51569">
    <property type="entry name" value="Aldolase"/>
    <property type="match status" value="1"/>
</dbReference>
<comment type="pathway">
    <text evidence="1">Amino-acid biosynthesis; L-leucine biosynthesis; L-leucine from 3-methyl-2-oxobutanoate: step 1/4.</text>
</comment>
<dbReference type="InterPro" id="IPR050073">
    <property type="entry name" value="2-IPM_HCS-like"/>
</dbReference>
<dbReference type="GO" id="GO:0003852">
    <property type="term" value="F:2-isopropylmalate synthase activity"/>
    <property type="evidence" value="ECO:0007669"/>
    <property type="project" value="UniProtKB-EC"/>
</dbReference>
<dbReference type="Gene3D" id="3.20.20.70">
    <property type="entry name" value="Aldolase class I"/>
    <property type="match status" value="1"/>
</dbReference>
<organism evidence="7">
    <name type="scientific">marine metagenome</name>
    <dbReference type="NCBI Taxonomy" id="408172"/>
    <lineage>
        <taxon>unclassified sequences</taxon>
        <taxon>metagenomes</taxon>
        <taxon>ecological metagenomes</taxon>
    </lineage>
</organism>